<keyword evidence="1" id="KW-0880">Kelch repeat</keyword>
<evidence type="ECO:0000313" key="7">
    <source>
        <dbReference type="Proteomes" id="UP000268093"/>
    </source>
</evidence>
<evidence type="ECO:0000256" key="3">
    <source>
        <dbReference type="SAM" id="MobiDB-lite"/>
    </source>
</evidence>
<keyword evidence="4" id="KW-1133">Transmembrane helix</keyword>
<evidence type="ECO:0000313" key="6">
    <source>
        <dbReference type="EMBL" id="RUP47723.1"/>
    </source>
</evidence>
<evidence type="ECO:0000256" key="5">
    <source>
        <dbReference type="SAM" id="SignalP"/>
    </source>
</evidence>
<feature type="transmembrane region" description="Helical" evidence="4">
    <location>
        <begin position="458"/>
        <end position="477"/>
    </location>
</feature>
<dbReference type="Pfam" id="PF24681">
    <property type="entry name" value="Kelch_KLHDC2_KLHL20_DRC7"/>
    <property type="match status" value="1"/>
</dbReference>
<feature type="compositionally biased region" description="Basic and acidic residues" evidence="3">
    <location>
        <begin position="484"/>
        <end position="497"/>
    </location>
</feature>
<dbReference type="PANTHER" id="PTHR46093">
    <property type="entry name" value="ACYL-COA-BINDING DOMAIN-CONTAINING PROTEIN 5"/>
    <property type="match status" value="1"/>
</dbReference>
<feature type="compositionally biased region" description="Basic and acidic residues" evidence="3">
    <location>
        <begin position="541"/>
        <end position="555"/>
    </location>
</feature>
<proteinExistence type="predicted"/>
<evidence type="ECO:0000256" key="2">
    <source>
        <dbReference type="ARBA" id="ARBA00022737"/>
    </source>
</evidence>
<keyword evidence="4" id="KW-0472">Membrane</keyword>
<dbReference type="SUPFAM" id="SSF117281">
    <property type="entry name" value="Kelch motif"/>
    <property type="match status" value="1"/>
</dbReference>
<accession>A0A433DA51</accession>
<dbReference type="Gene3D" id="2.120.10.80">
    <property type="entry name" value="Kelch-type beta propeller"/>
    <property type="match status" value="2"/>
</dbReference>
<gene>
    <name evidence="6" type="ORF">BC936DRAFT_145407</name>
</gene>
<feature type="signal peptide" evidence="5">
    <location>
        <begin position="1"/>
        <end position="37"/>
    </location>
</feature>
<keyword evidence="5" id="KW-0732">Signal</keyword>
<keyword evidence="4" id="KW-0812">Transmembrane</keyword>
<name>A0A433DA51_9FUNG</name>
<evidence type="ECO:0008006" key="8">
    <source>
        <dbReference type="Google" id="ProtNLM"/>
    </source>
</evidence>
<reference evidence="6 7" key="1">
    <citation type="journal article" date="2018" name="New Phytol.">
        <title>Phylogenomics of Endogonaceae and evolution of mycorrhizas within Mucoromycota.</title>
        <authorList>
            <person name="Chang Y."/>
            <person name="Desiro A."/>
            <person name="Na H."/>
            <person name="Sandor L."/>
            <person name="Lipzen A."/>
            <person name="Clum A."/>
            <person name="Barry K."/>
            <person name="Grigoriev I.V."/>
            <person name="Martin F.M."/>
            <person name="Stajich J.E."/>
            <person name="Smith M.E."/>
            <person name="Bonito G."/>
            <person name="Spatafora J.W."/>
        </authorList>
    </citation>
    <scope>NUCLEOTIDE SEQUENCE [LARGE SCALE GENOMIC DNA]</scope>
    <source>
        <strain evidence="6 7">GMNB39</strain>
    </source>
</reference>
<keyword evidence="7" id="KW-1185">Reference proteome</keyword>
<protein>
    <recommendedName>
        <fullName evidence="8">Kelch repeat protein</fullName>
    </recommendedName>
</protein>
<sequence length="555" mass="60392">MFGSSSILYRRPITMHRPLRMTALLLILVVIIALATASSTATTEARVGARAVLLNKTIWIYGGLTGADGKVHNLLSRLDVSVGWETSHPPYVDHTTDGLGAAPNTSLGTLFPSADQSAFYSVDVYGPGQTFTFAKYDIATRAWTLFPTTGQIIPNANGAIPPKRYQRTHLTLFSRSESYKSVVLPPTTIWATPGYGAATSPHTGIANVVVYQFDPNLQLWKTNASPSPIATREFYTANLLPTGMIIVTGGLYQIQNDQTWINIWADMADTPTYNTTSGVWRNNTAIGLVPRPRNMHTATLCKNDSIMSPDGYTLIIYGGSAPISVNEAGSTIRPEIGSEETALGDVQVLNTQTYEWSGPNITGNIPSARFGHTAVQVGWQMIVMGGSTGNSFSIIPTSETIVFDTTIWSWMTDYTPTIWPDVFNQTTDLPSTPTPTSTQSAAPQIRVEATVVISVRDFGALVLTALAAFTVVIILLWRRRDSRWPDGHNSGDQDGRLSRSTQVKSFNPVRGGGAGRPLLKRDVTRPETPVVKPDDTVEPEEPLRPGDLRVDLEPK</sequence>
<feature type="chain" id="PRO_5019512169" description="Kelch repeat protein" evidence="5">
    <location>
        <begin position="38"/>
        <end position="555"/>
    </location>
</feature>
<dbReference type="Proteomes" id="UP000268093">
    <property type="component" value="Unassembled WGS sequence"/>
</dbReference>
<evidence type="ECO:0000256" key="4">
    <source>
        <dbReference type="SAM" id="Phobius"/>
    </source>
</evidence>
<dbReference type="OrthoDB" id="2363417at2759"/>
<evidence type="ECO:0000256" key="1">
    <source>
        <dbReference type="ARBA" id="ARBA00022441"/>
    </source>
</evidence>
<dbReference type="PANTHER" id="PTHR46093:SF3">
    <property type="entry name" value="ACYL-COA-BINDING DOMAIN-CONTAINING PROTEIN 4"/>
    <property type="match status" value="1"/>
</dbReference>
<dbReference type="EMBL" id="RBNI01004182">
    <property type="protein sequence ID" value="RUP47723.1"/>
    <property type="molecule type" value="Genomic_DNA"/>
</dbReference>
<keyword evidence="2" id="KW-0677">Repeat</keyword>
<dbReference type="AlphaFoldDB" id="A0A433DA51"/>
<dbReference type="InterPro" id="IPR015915">
    <property type="entry name" value="Kelch-typ_b-propeller"/>
</dbReference>
<organism evidence="6 7">
    <name type="scientific">Jimgerdemannia flammicorona</name>
    <dbReference type="NCBI Taxonomy" id="994334"/>
    <lineage>
        <taxon>Eukaryota</taxon>
        <taxon>Fungi</taxon>
        <taxon>Fungi incertae sedis</taxon>
        <taxon>Mucoromycota</taxon>
        <taxon>Mucoromycotina</taxon>
        <taxon>Endogonomycetes</taxon>
        <taxon>Endogonales</taxon>
        <taxon>Endogonaceae</taxon>
        <taxon>Jimgerdemannia</taxon>
    </lineage>
</organism>
<feature type="region of interest" description="Disordered" evidence="3">
    <location>
        <begin position="484"/>
        <end position="555"/>
    </location>
</feature>
<comment type="caution">
    <text evidence="6">The sequence shown here is derived from an EMBL/GenBank/DDBJ whole genome shotgun (WGS) entry which is preliminary data.</text>
</comment>